<dbReference type="PANTHER" id="PTHR33966:SF1">
    <property type="entry name" value="PROTEIN ODR-4 HOMOLOG"/>
    <property type="match status" value="1"/>
</dbReference>
<gene>
    <name evidence="7" type="ORF">FEM48_Zijuj06G0158500</name>
</gene>
<evidence type="ECO:0000256" key="1">
    <source>
        <dbReference type="ARBA" id="ARBA00004370"/>
    </source>
</evidence>
<comment type="caution">
    <text evidence="7">The sequence shown here is derived from an EMBL/GenBank/DDBJ whole genome shotgun (WGS) entry which is preliminary data.</text>
</comment>
<dbReference type="Proteomes" id="UP000813462">
    <property type="component" value="Unassembled WGS sequence"/>
</dbReference>
<evidence type="ECO:0000256" key="6">
    <source>
        <dbReference type="SAM" id="Phobius"/>
    </source>
</evidence>
<dbReference type="EMBL" id="JAEACU010000006">
    <property type="protein sequence ID" value="KAH7524809.1"/>
    <property type="molecule type" value="Genomic_DNA"/>
</dbReference>
<dbReference type="InterPro" id="IPR029454">
    <property type="entry name" value="ODR-4-like"/>
</dbReference>
<dbReference type="GO" id="GO:0012505">
    <property type="term" value="C:endomembrane system"/>
    <property type="evidence" value="ECO:0007669"/>
    <property type="project" value="TreeGrafter"/>
</dbReference>
<name>A0A978VA74_ZIZJJ</name>
<dbReference type="Pfam" id="PF14778">
    <property type="entry name" value="ODR4-like"/>
    <property type="match status" value="1"/>
</dbReference>
<feature type="transmembrane region" description="Helical" evidence="6">
    <location>
        <begin position="467"/>
        <end position="487"/>
    </location>
</feature>
<evidence type="ECO:0000313" key="7">
    <source>
        <dbReference type="EMBL" id="KAH7524809.1"/>
    </source>
</evidence>
<keyword evidence="5 6" id="KW-0472">Membrane</keyword>
<evidence type="ECO:0000256" key="3">
    <source>
        <dbReference type="ARBA" id="ARBA00022692"/>
    </source>
</evidence>
<dbReference type="OrthoDB" id="21458at2759"/>
<reference evidence="7" key="1">
    <citation type="journal article" date="2021" name="Front. Plant Sci.">
        <title>Chromosome-Scale Genome Assembly for Chinese Sour Jujube and Insights Into Its Genome Evolution and Domestication Signature.</title>
        <authorList>
            <person name="Shen L.-Y."/>
            <person name="Luo H."/>
            <person name="Wang X.-L."/>
            <person name="Wang X.-M."/>
            <person name="Qiu X.-J."/>
            <person name="Liu H."/>
            <person name="Zhou S.-S."/>
            <person name="Jia K.-H."/>
            <person name="Nie S."/>
            <person name="Bao Y.-T."/>
            <person name="Zhang R.-G."/>
            <person name="Yun Q.-Z."/>
            <person name="Chai Y.-H."/>
            <person name="Lu J.-Y."/>
            <person name="Li Y."/>
            <person name="Zhao S.-W."/>
            <person name="Mao J.-F."/>
            <person name="Jia S.-G."/>
            <person name="Mao Y.-M."/>
        </authorList>
    </citation>
    <scope>NUCLEOTIDE SEQUENCE</scope>
    <source>
        <strain evidence="7">AT0</strain>
        <tissue evidence="7">Leaf</tissue>
    </source>
</reference>
<protein>
    <recommendedName>
        <fullName evidence="9">Protein odr-4 homolog</fullName>
    </recommendedName>
</protein>
<organism evidence="7 8">
    <name type="scientific">Ziziphus jujuba var. spinosa</name>
    <dbReference type="NCBI Taxonomy" id="714518"/>
    <lineage>
        <taxon>Eukaryota</taxon>
        <taxon>Viridiplantae</taxon>
        <taxon>Streptophyta</taxon>
        <taxon>Embryophyta</taxon>
        <taxon>Tracheophyta</taxon>
        <taxon>Spermatophyta</taxon>
        <taxon>Magnoliopsida</taxon>
        <taxon>eudicotyledons</taxon>
        <taxon>Gunneridae</taxon>
        <taxon>Pentapetalae</taxon>
        <taxon>rosids</taxon>
        <taxon>fabids</taxon>
        <taxon>Rosales</taxon>
        <taxon>Rhamnaceae</taxon>
        <taxon>Paliureae</taxon>
        <taxon>Ziziphus</taxon>
    </lineage>
</organism>
<comment type="similarity">
    <text evidence="2">Belongs to the ODR-4 family.</text>
</comment>
<evidence type="ECO:0000256" key="2">
    <source>
        <dbReference type="ARBA" id="ARBA00010131"/>
    </source>
</evidence>
<evidence type="ECO:0000256" key="4">
    <source>
        <dbReference type="ARBA" id="ARBA00022989"/>
    </source>
</evidence>
<accession>A0A978VA74</accession>
<sequence>MVKAVVGEETRLKLTEDRLANSSIPAQVGLVIGKLSSTLDRGFVFDLIPTPPNDAGDPACSLVESNKDDKKKGTKSKAQSSDSSSLVIDKDWVAEHARQVSRMLLGGMKVVGIYIWASDSAFKNSTFTLCQTIKGVAEAAPFLETDWDERLIIHICYSPRRWTCRNCSLSSNVTSSSLRLCDFKMGRVLNSLQTFRCLYDFDLRLPIHHKRGTNVQTLTNVLRHGISVLAKELRGAKAIVDGNLVVNDEPCTSDGLHEIELLLPFKKDAVTEAYSLRDVIGLLAFSGSVCSYAYLNSKEPLSQAVADIKEDIIKSLQSRLDIICDEVDGDTGPADAGGEEVSDGISTETPISQLSLQLLRKTCSLSLPRRVFVPWLAETFVCDYLQQSETLQVLKDHLVELLSMEAMFDVSTVLEPEVEAPPVITKSFWDVAVPFCSASSSLSEKTVTELSMEKSSGKVIKSTNVNIILAAFFLVLPILVGFFLIAVRGS</sequence>
<dbReference type="GO" id="GO:0016020">
    <property type="term" value="C:membrane"/>
    <property type="evidence" value="ECO:0007669"/>
    <property type="project" value="UniProtKB-SubCell"/>
</dbReference>
<dbReference type="GO" id="GO:0008104">
    <property type="term" value="P:intracellular protein localization"/>
    <property type="evidence" value="ECO:0007669"/>
    <property type="project" value="TreeGrafter"/>
</dbReference>
<comment type="subcellular location">
    <subcellularLocation>
        <location evidence="1">Membrane</location>
    </subcellularLocation>
</comment>
<keyword evidence="3 6" id="KW-0812">Transmembrane</keyword>
<proteinExistence type="inferred from homology"/>
<evidence type="ECO:0000256" key="5">
    <source>
        <dbReference type="ARBA" id="ARBA00023136"/>
    </source>
</evidence>
<evidence type="ECO:0008006" key="9">
    <source>
        <dbReference type="Google" id="ProtNLM"/>
    </source>
</evidence>
<evidence type="ECO:0000313" key="8">
    <source>
        <dbReference type="Proteomes" id="UP000813462"/>
    </source>
</evidence>
<dbReference type="PANTHER" id="PTHR33966">
    <property type="entry name" value="PROTEIN ODR-4 HOMOLOG"/>
    <property type="match status" value="1"/>
</dbReference>
<keyword evidence="4 6" id="KW-1133">Transmembrane helix</keyword>
<dbReference type="AlphaFoldDB" id="A0A978VA74"/>